<keyword evidence="1" id="KW-0378">Hydrolase</keyword>
<gene>
    <name evidence="2" type="ORF">HQ36_06220</name>
</gene>
<dbReference type="GO" id="GO:0047632">
    <property type="term" value="F:agmatine deiminase activity"/>
    <property type="evidence" value="ECO:0007669"/>
    <property type="project" value="TreeGrafter"/>
</dbReference>
<reference evidence="2 3" key="1">
    <citation type="submission" date="2014-08" db="EMBL/GenBank/DDBJ databases">
        <title>Porphyromonas gingivicanis strain:COT-022_OH1391 Genome sequencing.</title>
        <authorList>
            <person name="Wallis C."/>
            <person name="Deusch O."/>
            <person name="O'Flynn C."/>
            <person name="Davis I."/>
            <person name="Jospin G."/>
            <person name="Darling A.E."/>
            <person name="Coil D.A."/>
            <person name="Alexiev A."/>
            <person name="Horsfall A."/>
            <person name="Kirkwood N."/>
            <person name="Harris S."/>
            <person name="Eisen J.A."/>
        </authorList>
    </citation>
    <scope>NUCLEOTIDE SEQUENCE [LARGE SCALE GENOMIC DNA]</scope>
    <source>
        <strain evidence="3">COT-022 OH1391</strain>
    </source>
</reference>
<sequence length="347" mass="39404">MENGLLPEWVEQDAVLIVWPHKNSDWNSMLDEVEKTYVELSQAILRYEKLVVLLPPEDIGIASLLPENHPNLHILHMETNDTWARDYAPLSCLKRGRKVIVDYRFNGWGQKFASNYDNWVSRKLYEQGFFAPDVEWSNRQDFVFEGGAIESNGKGGLLSTEFCLMEGNRNPTWSKEAIELDLCRELNSTSIYLLSEGAIMGDDTDGHIDTLARFIDEQTIAYVAPTDAESFNYTYLLAMERELKELRQSDGVTPFRLVPLPDAGSFYDEEGAPMPATYANFLFVNGALLVPIYGTSRDEEAITVLQRALPEREIVGVNCYNLTRQHGSLHCATMQFPKGFLNPKFLA</sequence>
<dbReference type="Proteomes" id="UP000030134">
    <property type="component" value="Unassembled WGS sequence"/>
</dbReference>
<evidence type="ECO:0000313" key="2">
    <source>
        <dbReference type="EMBL" id="KGN97490.1"/>
    </source>
</evidence>
<proteinExistence type="predicted"/>
<organism evidence="2 3">
    <name type="scientific">Porphyromonas gingivicanis</name>
    <dbReference type="NCBI Taxonomy" id="266762"/>
    <lineage>
        <taxon>Bacteria</taxon>
        <taxon>Pseudomonadati</taxon>
        <taxon>Bacteroidota</taxon>
        <taxon>Bacteroidia</taxon>
        <taxon>Bacteroidales</taxon>
        <taxon>Porphyromonadaceae</taxon>
        <taxon>Porphyromonas</taxon>
    </lineage>
</organism>
<dbReference type="AlphaFoldDB" id="A0A0A2G550"/>
<keyword evidence="3" id="KW-1185">Reference proteome</keyword>
<dbReference type="Pfam" id="PF04371">
    <property type="entry name" value="PAD_porph"/>
    <property type="match status" value="1"/>
</dbReference>
<dbReference type="GO" id="GO:0004668">
    <property type="term" value="F:protein-arginine deiminase activity"/>
    <property type="evidence" value="ECO:0007669"/>
    <property type="project" value="InterPro"/>
</dbReference>
<evidence type="ECO:0000313" key="3">
    <source>
        <dbReference type="Proteomes" id="UP000030134"/>
    </source>
</evidence>
<comment type="caution">
    <text evidence="2">The sequence shown here is derived from an EMBL/GenBank/DDBJ whole genome shotgun (WGS) entry which is preliminary data.</text>
</comment>
<evidence type="ECO:0008006" key="4">
    <source>
        <dbReference type="Google" id="ProtNLM"/>
    </source>
</evidence>
<protein>
    <recommendedName>
        <fullName evidence="4">Agmatine deiminase</fullName>
    </recommendedName>
</protein>
<dbReference type="PANTHER" id="PTHR31377">
    <property type="entry name" value="AGMATINE DEIMINASE-RELATED"/>
    <property type="match status" value="1"/>
</dbReference>
<dbReference type="GO" id="GO:0009446">
    <property type="term" value="P:putrescine biosynthetic process"/>
    <property type="evidence" value="ECO:0007669"/>
    <property type="project" value="InterPro"/>
</dbReference>
<dbReference type="eggNOG" id="COG2957">
    <property type="taxonomic scope" value="Bacteria"/>
</dbReference>
<accession>A0A0A2G550</accession>
<dbReference type="InterPro" id="IPR007466">
    <property type="entry name" value="Peptidyl-Arg-deiminase_porph"/>
</dbReference>
<dbReference type="Gene3D" id="3.75.10.10">
    <property type="entry name" value="L-arginine/glycine Amidinotransferase, Chain A"/>
    <property type="match status" value="1"/>
</dbReference>
<dbReference type="PANTHER" id="PTHR31377:SF0">
    <property type="entry name" value="AGMATINE DEIMINASE-RELATED"/>
    <property type="match status" value="1"/>
</dbReference>
<dbReference type="STRING" id="266762.HQ36_06220"/>
<evidence type="ECO:0000256" key="1">
    <source>
        <dbReference type="ARBA" id="ARBA00022801"/>
    </source>
</evidence>
<name>A0A0A2G550_9PORP</name>
<dbReference type="EMBL" id="JQZW01000012">
    <property type="protein sequence ID" value="KGN97490.1"/>
    <property type="molecule type" value="Genomic_DNA"/>
</dbReference>
<dbReference type="SUPFAM" id="SSF55909">
    <property type="entry name" value="Pentein"/>
    <property type="match status" value="1"/>
</dbReference>